<feature type="compositionally biased region" description="Polar residues" evidence="4">
    <location>
        <begin position="33"/>
        <end position="42"/>
    </location>
</feature>
<dbReference type="InterPro" id="IPR005025">
    <property type="entry name" value="FMN_Rdtase-like_dom"/>
</dbReference>
<organism evidence="7 8">
    <name type="scientific">Musa troglodytarum</name>
    <name type="common">fe'i banana</name>
    <dbReference type="NCBI Taxonomy" id="320322"/>
    <lineage>
        <taxon>Eukaryota</taxon>
        <taxon>Viridiplantae</taxon>
        <taxon>Streptophyta</taxon>
        <taxon>Embryophyta</taxon>
        <taxon>Tracheophyta</taxon>
        <taxon>Spermatophyta</taxon>
        <taxon>Magnoliopsida</taxon>
        <taxon>Liliopsida</taxon>
        <taxon>Zingiberales</taxon>
        <taxon>Musaceae</taxon>
        <taxon>Musa</taxon>
    </lineage>
</organism>
<keyword evidence="5" id="KW-0472">Membrane</keyword>
<evidence type="ECO:0000256" key="3">
    <source>
        <dbReference type="ARBA" id="ARBA00048983"/>
    </source>
</evidence>
<reference evidence="7" key="1">
    <citation type="submission" date="2022-05" db="EMBL/GenBank/DDBJ databases">
        <title>The Musa troglodytarum L. genome provides insights into the mechanism of non-climacteric behaviour and enrichment of carotenoids.</title>
        <authorList>
            <person name="Wang J."/>
        </authorList>
    </citation>
    <scope>NUCLEOTIDE SEQUENCE</scope>
    <source>
        <tissue evidence="7">Leaf</tissue>
    </source>
</reference>
<feature type="transmembrane region" description="Helical" evidence="5">
    <location>
        <begin position="396"/>
        <end position="418"/>
    </location>
</feature>
<feature type="non-terminal residue" evidence="7">
    <location>
        <position position="1"/>
    </location>
</feature>
<gene>
    <name evidence="7" type="ORF">MUK42_07335</name>
</gene>
<evidence type="ECO:0000256" key="4">
    <source>
        <dbReference type="SAM" id="MobiDB-lite"/>
    </source>
</evidence>
<dbReference type="GO" id="GO:0003955">
    <property type="term" value="F:NAD(P)H dehydrogenase (quinone) activity"/>
    <property type="evidence" value="ECO:0007669"/>
    <property type="project" value="UniProtKB-EC"/>
</dbReference>
<evidence type="ECO:0000313" key="7">
    <source>
        <dbReference type="EMBL" id="URE35076.1"/>
    </source>
</evidence>
<dbReference type="SUPFAM" id="SSF52218">
    <property type="entry name" value="Flavoproteins"/>
    <property type="match status" value="1"/>
</dbReference>
<dbReference type="Pfam" id="PF03358">
    <property type="entry name" value="FMN_red"/>
    <property type="match status" value="1"/>
</dbReference>
<evidence type="ECO:0000256" key="5">
    <source>
        <dbReference type="SAM" id="Phobius"/>
    </source>
</evidence>
<feature type="region of interest" description="Disordered" evidence="4">
    <location>
        <begin position="21"/>
        <end position="45"/>
    </location>
</feature>
<sequence length="438" mass="48076">YRRLQQLGGAKEWAVQRKDAGPAGLPRLHRSGIQAQESSPNSIIRGRERGEMEGAGLAMKPVIKVAALCGSLRRASFNRGLIRSAIQLCDESIEGMKIEYVDIAPLPFLNTDLEVDGKFPAPVEAFRQRIRGADAFLFASPEYNYSFTGPLKNAIDWASRAPNAWADKPAAIVSAGGNFGGGRSQYHLRQEKEFARTISVRFHVNSPFPNPWAGFIHVRFPNSGRAMANPMAAEPPHAGGSGLVLANNDTIRSFLVSTAKDVRHLPDELRDLASALSSHSTVPYRSLRSIWSALPPTDRPALRCLFAGAGFVFSSPKPREKSEDLKERLKKLAESAERREYQELVKDIAPKREAAEPFSSYKDQIGFGLHVVLIMFTGYLVGFAAFRALFNHSAALNAAGGILGMVCGMLLETVLFIIRTSTKDVASSTQRNNKRKLL</sequence>
<keyword evidence="5" id="KW-1133">Transmembrane helix</keyword>
<evidence type="ECO:0000256" key="1">
    <source>
        <dbReference type="ARBA" id="ARBA00012648"/>
    </source>
</evidence>
<accession>A0A9E7KZI8</accession>
<evidence type="ECO:0000256" key="2">
    <source>
        <dbReference type="ARBA" id="ARBA00047678"/>
    </source>
</evidence>
<comment type="catalytic activity">
    <reaction evidence="2">
        <text>a quinone + NADH + H(+) = a quinol + NAD(+)</text>
        <dbReference type="Rhea" id="RHEA:46160"/>
        <dbReference type="ChEBI" id="CHEBI:15378"/>
        <dbReference type="ChEBI" id="CHEBI:24646"/>
        <dbReference type="ChEBI" id="CHEBI:57540"/>
        <dbReference type="ChEBI" id="CHEBI:57945"/>
        <dbReference type="ChEBI" id="CHEBI:132124"/>
        <dbReference type="EC" id="1.6.5.2"/>
    </reaction>
</comment>
<dbReference type="EC" id="1.6.5.2" evidence="1"/>
<dbReference type="InterPro" id="IPR029039">
    <property type="entry name" value="Flavoprotein-like_sf"/>
</dbReference>
<dbReference type="PANTHER" id="PTHR30543:SF21">
    <property type="entry name" value="NAD(P)H-DEPENDENT FMN REDUCTASE LOT6"/>
    <property type="match status" value="1"/>
</dbReference>
<comment type="catalytic activity">
    <reaction evidence="3">
        <text>a quinone + NADPH + H(+) = a quinol + NADP(+)</text>
        <dbReference type="Rhea" id="RHEA:46164"/>
        <dbReference type="ChEBI" id="CHEBI:15378"/>
        <dbReference type="ChEBI" id="CHEBI:24646"/>
        <dbReference type="ChEBI" id="CHEBI:57783"/>
        <dbReference type="ChEBI" id="CHEBI:58349"/>
        <dbReference type="ChEBI" id="CHEBI:132124"/>
        <dbReference type="EC" id="1.6.5.2"/>
    </reaction>
</comment>
<dbReference type="GO" id="GO:0010181">
    <property type="term" value="F:FMN binding"/>
    <property type="evidence" value="ECO:0007669"/>
    <property type="project" value="TreeGrafter"/>
</dbReference>
<keyword evidence="8" id="KW-1185">Reference proteome</keyword>
<dbReference type="Gene3D" id="3.40.50.360">
    <property type="match status" value="1"/>
</dbReference>
<feature type="transmembrane region" description="Helical" evidence="5">
    <location>
        <begin position="367"/>
        <end position="390"/>
    </location>
</feature>
<protein>
    <recommendedName>
        <fullName evidence="1">NAD(P)H dehydrogenase (quinone)</fullName>
        <ecNumber evidence="1">1.6.5.2</ecNumber>
    </recommendedName>
</protein>
<dbReference type="AlphaFoldDB" id="A0A9E7KZI8"/>
<proteinExistence type="predicted"/>
<dbReference type="GO" id="GO:0005829">
    <property type="term" value="C:cytosol"/>
    <property type="evidence" value="ECO:0007669"/>
    <property type="project" value="TreeGrafter"/>
</dbReference>
<dbReference type="InterPro" id="IPR050712">
    <property type="entry name" value="NAD(P)H-dep_reductase"/>
</dbReference>
<keyword evidence="5" id="KW-0812">Transmembrane</keyword>
<feature type="domain" description="NADPH-dependent FMN reductase-like" evidence="6">
    <location>
        <begin position="63"/>
        <end position="194"/>
    </location>
</feature>
<dbReference type="Proteomes" id="UP001055439">
    <property type="component" value="Chromosome 8"/>
</dbReference>
<dbReference type="PANTHER" id="PTHR30543">
    <property type="entry name" value="CHROMATE REDUCTASE"/>
    <property type="match status" value="1"/>
</dbReference>
<dbReference type="OrthoDB" id="68575at2759"/>
<dbReference type="EMBL" id="CP097510">
    <property type="protein sequence ID" value="URE35076.1"/>
    <property type="molecule type" value="Genomic_DNA"/>
</dbReference>
<name>A0A9E7KZI8_9LILI</name>
<evidence type="ECO:0000259" key="6">
    <source>
        <dbReference type="Pfam" id="PF03358"/>
    </source>
</evidence>
<evidence type="ECO:0000313" key="8">
    <source>
        <dbReference type="Proteomes" id="UP001055439"/>
    </source>
</evidence>